<dbReference type="EMBL" id="JABSTR010001276">
    <property type="protein sequence ID" value="KAH9383879.1"/>
    <property type="molecule type" value="Genomic_DNA"/>
</dbReference>
<evidence type="ECO:0000256" key="1">
    <source>
        <dbReference type="SAM" id="MobiDB-lite"/>
    </source>
</evidence>
<sequence>MRARVMRFTRSSPQMAGRPARSRGVSRANGAHRRNVRSSMDNIFMTRTPLRCCLFLFFFFSFPPRAQNADDEDFPLSPDVSRTPGAKGQERDECKVTVLSPPLSISPRTGANASLRQSAVRCTGRHGRRGGSTARAATRILIPCSPLPPSRAATCAARPFRKRRKKQAPSKKQRHQHTTSPHRRVGRRAPSPATGDHDGAAGGAEERVRAAARTQFKVRGRTYRPCRPPPKTKRNYYQEGGLSPAPHNPVLPLFCLPPSDLASISVYIIPALLRRFSDTAWGGIRRGEQGKEMYHGARVGRF</sequence>
<proteinExistence type="predicted"/>
<feature type="compositionally biased region" description="Basic residues" evidence="1">
    <location>
        <begin position="159"/>
        <end position="187"/>
    </location>
</feature>
<name>A0A9J6GZK6_HAELO</name>
<accession>A0A9J6GZK6</accession>
<keyword evidence="3" id="KW-1185">Reference proteome</keyword>
<gene>
    <name evidence="2" type="ORF">HPB48_025702</name>
</gene>
<dbReference type="VEuPathDB" id="VectorBase:HLOH_062459"/>
<feature type="region of interest" description="Disordered" evidence="1">
    <location>
        <begin position="151"/>
        <end position="209"/>
    </location>
</feature>
<dbReference type="Proteomes" id="UP000821853">
    <property type="component" value="Unassembled WGS sequence"/>
</dbReference>
<feature type="region of interest" description="Disordered" evidence="1">
    <location>
        <begin position="1"/>
        <end position="32"/>
    </location>
</feature>
<feature type="region of interest" description="Disordered" evidence="1">
    <location>
        <begin position="70"/>
        <end position="93"/>
    </location>
</feature>
<evidence type="ECO:0000313" key="2">
    <source>
        <dbReference type="EMBL" id="KAH9383879.1"/>
    </source>
</evidence>
<organism evidence="2 3">
    <name type="scientific">Haemaphysalis longicornis</name>
    <name type="common">Bush tick</name>
    <dbReference type="NCBI Taxonomy" id="44386"/>
    <lineage>
        <taxon>Eukaryota</taxon>
        <taxon>Metazoa</taxon>
        <taxon>Ecdysozoa</taxon>
        <taxon>Arthropoda</taxon>
        <taxon>Chelicerata</taxon>
        <taxon>Arachnida</taxon>
        <taxon>Acari</taxon>
        <taxon>Parasitiformes</taxon>
        <taxon>Ixodida</taxon>
        <taxon>Ixodoidea</taxon>
        <taxon>Ixodidae</taxon>
        <taxon>Haemaphysalinae</taxon>
        <taxon>Haemaphysalis</taxon>
    </lineage>
</organism>
<feature type="compositionally biased region" description="Basic and acidic residues" evidence="1">
    <location>
        <begin position="195"/>
        <end position="209"/>
    </location>
</feature>
<dbReference type="AlphaFoldDB" id="A0A9J6GZK6"/>
<reference evidence="2 3" key="1">
    <citation type="journal article" date="2020" name="Cell">
        <title>Large-Scale Comparative Analyses of Tick Genomes Elucidate Their Genetic Diversity and Vector Capacities.</title>
        <authorList>
            <consortium name="Tick Genome and Microbiome Consortium (TIGMIC)"/>
            <person name="Jia N."/>
            <person name="Wang J."/>
            <person name="Shi W."/>
            <person name="Du L."/>
            <person name="Sun Y."/>
            <person name="Zhan W."/>
            <person name="Jiang J.F."/>
            <person name="Wang Q."/>
            <person name="Zhang B."/>
            <person name="Ji P."/>
            <person name="Bell-Sakyi L."/>
            <person name="Cui X.M."/>
            <person name="Yuan T.T."/>
            <person name="Jiang B.G."/>
            <person name="Yang W.F."/>
            <person name="Lam T.T."/>
            <person name="Chang Q.C."/>
            <person name="Ding S.J."/>
            <person name="Wang X.J."/>
            <person name="Zhu J.G."/>
            <person name="Ruan X.D."/>
            <person name="Zhao L."/>
            <person name="Wei J.T."/>
            <person name="Ye R.Z."/>
            <person name="Que T.C."/>
            <person name="Du C.H."/>
            <person name="Zhou Y.H."/>
            <person name="Cheng J.X."/>
            <person name="Dai P.F."/>
            <person name="Guo W.B."/>
            <person name="Han X.H."/>
            <person name="Huang E.J."/>
            <person name="Li L.F."/>
            <person name="Wei W."/>
            <person name="Gao Y.C."/>
            <person name="Liu J.Z."/>
            <person name="Shao H.Z."/>
            <person name="Wang X."/>
            <person name="Wang C.C."/>
            <person name="Yang T.C."/>
            <person name="Huo Q.B."/>
            <person name="Li W."/>
            <person name="Chen H.Y."/>
            <person name="Chen S.E."/>
            <person name="Zhou L.G."/>
            <person name="Ni X.B."/>
            <person name="Tian J.H."/>
            <person name="Sheng Y."/>
            <person name="Liu T."/>
            <person name="Pan Y.S."/>
            <person name="Xia L.Y."/>
            <person name="Li J."/>
            <person name="Zhao F."/>
            <person name="Cao W.C."/>
        </authorList>
    </citation>
    <scope>NUCLEOTIDE SEQUENCE [LARGE SCALE GENOMIC DNA]</scope>
    <source>
        <strain evidence="2">HaeL-2018</strain>
    </source>
</reference>
<evidence type="ECO:0000313" key="3">
    <source>
        <dbReference type="Proteomes" id="UP000821853"/>
    </source>
</evidence>
<protein>
    <submittedName>
        <fullName evidence="2">Uncharacterized protein</fullName>
    </submittedName>
</protein>
<comment type="caution">
    <text evidence="2">The sequence shown here is derived from an EMBL/GenBank/DDBJ whole genome shotgun (WGS) entry which is preliminary data.</text>
</comment>